<dbReference type="EMBL" id="CP043311">
    <property type="protein sequence ID" value="QEY62595.1"/>
    <property type="molecule type" value="Genomic_DNA"/>
</dbReference>
<dbReference type="KEGG" id="plal:FXN65_11090"/>
<dbReference type="AlphaFoldDB" id="A0A5J6QLG3"/>
<reference evidence="1 2" key="1">
    <citation type="submission" date="2019-08" db="EMBL/GenBank/DDBJ databases">
        <title>Whole-genome Sequencing of e-waste polymer degrading bacterium Pseudomonas sp. strain PE08.</title>
        <authorList>
            <person name="Kirdat K."/>
            <person name="Debbarma P."/>
            <person name="Narawade N."/>
            <person name="Suyal D."/>
            <person name="Thorat V."/>
            <person name="Shouche Y."/>
            <person name="Goel R."/>
            <person name="Yadav A."/>
        </authorList>
    </citation>
    <scope>NUCLEOTIDE SEQUENCE [LARGE SCALE GENOMIC DNA]</scope>
    <source>
        <strain evidence="1 2">PE08</strain>
    </source>
</reference>
<accession>A0A5J6QLG3</accession>
<dbReference type="Proteomes" id="UP000327179">
    <property type="component" value="Chromosome"/>
</dbReference>
<sequence>MTEPDALPRPIHRIHMNRTMPGATLVELAIWIDQRGSPDTSDPARRHLTTLEADADFISEAIVDLMADP</sequence>
<gene>
    <name evidence="1" type="ORF">FXN65_11090</name>
</gene>
<organism evidence="1 2">
    <name type="scientific">Metapseudomonas lalkuanensis</name>
    <dbReference type="NCBI Taxonomy" id="2604832"/>
    <lineage>
        <taxon>Bacteria</taxon>
        <taxon>Pseudomonadati</taxon>
        <taxon>Pseudomonadota</taxon>
        <taxon>Gammaproteobacteria</taxon>
        <taxon>Pseudomonadales</taxon>
        <taxon>Pseudomonadaceae</taxon>
        <taxon>Metapseudomonas</taxon>
    </lineage>
</organism>
<keyword evidence="2" id="KW-1185">Reference proteome</keyword>
<evidence type="ECO:0000313" key="2">
    <source>
        <dbReference type="Proteomes" id="UP000327179"/>
    </source>
</evidence>
<protein>
    <submittedName>
        <fullName evidence="1">Uncharacterized protein</fullName>
    </submittedName>
</protein>
<name>A0A5J6QLG3_9GAMM</name>
<dbReference type="RefSeq" id="WP_151133250.1">
    <property type="nucleotide sequence ID" value="NZ_CP043311.1"/>
</dbReference>
<evidence type="ECO:0000313" key="1">
    <source>
        <dbReference type="EMBL" id="QEY62595.1"/>
    </source>
</evidence>
<proteinExistence type="predicted"/>